<dbReference type="PANTHER" id="PTHR33127">
    <property type="entry name" value="TRANSMEMBRANE PROTEIN"/>
    <property type="match status" value="1"/>
</dbReference>
<keyword evidence="3" id="KW-1185">Reference proteome</keyword>
<evidence type="ECO:0000313" key="3">
    <source>
        <dbReference type="Proteomes" id="UP000653305"/>
    </source>
</evidence>
<dbReference type="InterPro" id="IPR001810">
    <property type="entry name" value="F-box_dom"/>
</dbReference>
<comment type="caution">
    <text evidence="2">The sequence shown here is derived from an EMBL/GenBank/DDBJ whole genome shotgun (WGS) entry which is preliminary data.</text>
</comment>
<dbReference type="Pfam" id="PF12937">
    <property type="entry name" value="F-box-like"/>
    <property type="match status" value="1"/>
</dbReference>
<protein>
    <submittedName>
        <fullName evidence="2">F-box/kelch-repeat protein at1g57790</fullName>
    </submittedName>
</protein>
<dbReference type="SUPFAM" id="SSF81383">
    <property type="entry name" value="F-box domain"/>
    <property type="match status" value="1"/>
</dbReference>
<proteinExistence type="predicted"/>
<organism evidence="2 3">
    <name type="scientific">Phtheirospermum japonicum</name>
    <dbReference type="NCBI Taxonomy" id="374723"/>
    <lineage>
        <taxon>Eukaryota</taxon>
        <taxon>Viridiplantae</taxon>
        <taxon>Streptophyta</taxon>
        <taxon>Embryophyta</taxon>
        <taxon>Tracheophyta</taxon>
        <taxon>Spermatophyta</taxon>
        <taxon>Magnoliopsida</taxon>
        <taxon>eudicotyledons</taxon>
        <taxon>Gunneridae</taxon>
        <taxon>Pentapetalae</taxon>
        <taxon>asterids</taxon>
        <taxon>lamiids</taxon>
        <taxon>Lamiales</taxon>
        <taxon>Orobanchaceae</taxon>
        <taxon>Orobanchaceae incertae sedis</taxon>
        <taxon>Phtheirospermum</taxon>
    </lineage>
</organism>
<dbReference type="EMBL" id="BMAC01000424">
    <property type="protein sequence ID" value="GFP96167.1"/>
    <property type="molecule type" value="Genomic_DNA"/>
</dbReference>
<dbReference type="AlphaFoldDB" id="A0A830C634"/>
<evidence type="ECO:0000259" key="1">
    <source>
        <dbReference type="SMART" id="SM00256"/>
    </source>
</evidence>
<dbReference type="Gene3D" id="1.20.1280.50">
    <property type="match status" value="1"/>
</dbReference>
<dbReference type="CDD" id="cd09917">
    <property type="entry name" value="F-box_SF"/>
    <property type="match status" value="1"/>
</dbReference>
<dbReference type="OrthoDB" id="1925727at2759"/>
<dbReference type="SMART" id="SM00256">
    <property type="entry name" value="FBOX"/>
    <property type="match status" value="1"/>
</dbReference>
<sequence>MRNWADLPEELLSLILSNLFAKDRHSFNLVCKPWNKAAKFSPFAHNSPCLMFYQRSNCAWKLFQYNSFFSMTLPQHLYRAEIRCAKHGWMLMSKTDHTMFFYDPFNNETIHLPKADSKYTIICFFHPPTSRDCFIVGISTMICTKDVEIGVLRQGESEWRRCVYRTVLLHQRLLHFLDVGGDIATFDVSKSGSPDSWTVQTKCLSPPRLRGKIRQHFLIELHDKGVLLGVLVAHEERKVNVFRLSGMKWDPVEDLGDKVLFVSHTASFAATAPRQSMANRIYFAKMHGEDDDVVFYCLGTRRYHSCSGNYSSKKSYGFRDLNFATWITATPTPQFPRDLTWCTTDVDVVAI</sequence>
<feature type="domain" description="F-box" evidence="1">
    <location>
        <begin position="7"/>
        <end position="47"/>
    </location>
</feature>
<dbReference type="InterPro" id="IPR005174">
    <property type="entry name" value="KIB1-4_b-propeller"/>
</dbReference>
<reference evidence="2" key="1">
    <citation type="submission" date="2020-07" db="EMBL/GenBank/DDBJ databases">
        <title>Ethylene signaling mediates host invasion by parasitic plants.</title>
        <authorList>
            <person name="Yoshida S."/>
        </authorList>
    </citation>
    <scope>NUCLEOTIDE SEQUENCE</scope>
    <source>
        <strain evidence="2">Okayama</strain>
    </source>
</reference>
<dbReference type="PANTHER" id="PTHR33127:SF5">
    <property type="entry name" value="TRANSMEMBRANE PROTEIN"/>
    <property type="match status" value="1"/>
</dbReference>
<gene>
    <name evidence="2" type="ORF">PHJA_001760800</name>
</gene>
<dbReference type="Pfam" id="PF03478">
    <property type="entry name" value="Beta-prop_KIB1-4"/>
    <property type="match status" value="1"/>
</dbReference>
<dbReference type="Proteomes" id="UP000653305">
    <property type="component" value="Unassembled WGS sequence"/>
</dbReference>
<name>A0A830C634_9LAMI</name>
<evidence type="ECO:0000313" key="2">
    <source>
        <dbReference type="EMBL" id="GFP96167.1"/>
    </source>
</evidence>
<dbReference type="InterPro" id="IPR036047">
    <property type="entry name" value="F-box-like_dom_sf"/>
</dbReference>
<accession>A0A830C634</accession>